<reference evidence="1" key="2">
    <citation type="submission" date="2025-08" db="UniProtKB">
        <authorList>
            <consortium name="Ensembl"/>
        </authorList>
    </citation>
    <scope>IDENTIFICATION</scope>
</reference>
<protein>
    <submittedName>
        <fullName evidence="1">Otospiralin</fullName>
    </submittedName>
</protein>
<dbReference type="Proteomes" id="UP000008672">
    <property type="component" value="Unassembled WGS sequence"/>
</dbReference>
<name>H3A176_LATCH</name>
<dbReference type="GeneTree" id="ENSGT00390000011600"/>
<organism evidence="1 2">
    <name type="scientific">Latimeria chalumnae</name>
    <name type="common">Coelacanth</name>
    <dbReference type="NCBI Taxonomy" id="7897"/>
    <lineage>
        <taxon>Eukaryota</taxon>
        <taxon>Metazoa</taxon>
        <taxon>Chordata</taxon>
        <taxon>Craniata</taxon>
        <taxon>Vertebrata</taxon>
        <taxon>Euteleostomi</taxon>
        <taxon>Coelacanthiformes</taxon>
        <taxon>Coelacanthidae</taxon>
        <taxon>Latimeria</taxon>
    </lineage>
</organism>
<dbReference type="PANTHER" id="PTHR35073:SF1">
    <property type="entry name" value="OTOSPIRALIN"/>
    <property type="match status" value="1"/>
</dbReference>
<reference evidence="1" key="3">
    <citation type="submission" date="2025-09" db="UniProtKB">
        <authorList>
            <consortium name="Ensembl"/>
        </authorList>
    </citation>
    <scope>IDENTIFICATION</scope>
</reference>
<proteinExistence type="predicted"/>
<dbReference type="InParanoid" id="H3A176"/>
<dbReference type="Bgee" id="ENSLACG00000003034">
    <property type="expression patterns" value="Expressed in pelvic fin and 2 other cell types or tissues"/>
</dbReference>
<dbReference type="EMBL" id="AFYH01032189">
    <property type="status" value="NOT_ANNOTATED_CDS"/>
    <property type="molecule type" value="Genomic_DNA"/>
</dbReference>
<sequence>MKILACGLVFFICIFVTFVTGKKIFYSHYEETLARPYWPFSTTDFWRYVEYFRTLGAYNNINDLARTFFAHYSLGDTLGYDVAEHEH</sequence>
<evidence type="ECO:0000313" key="2">
    <source>
        <dbReference type="Proteomes" id="UP000008672"/>
    </source>
</evidence>
<dbReference type="eggNOG" id="ENOG502S3R4">
    <property type="taxonomic scope" value="Eukaryota"/>
</dbReference>
<dbReference type="FunCoup" id="H3A176">
    <property type="interactions" value="2"/>
</dbReference>
<dbReference type="InterPro" id="IPR028224">
    <property type="entry name" value="Otospiralin"/>
</dbReference>
<evidence type="ECO:0000313" key="1">
    <source>
        <dbReference type="Ensembl" id="ENSLACP00000003397.1"/>
    </source>
</evidence>
<dbReference type="Ensembl" id="ENSLACT00000003427.1">
    <property type="protein sequence ID" value="ENSLACP00000003397.1"/>
    <property type="gene ID" value="ENSLACG00000003034.1"/>
</dbReference>
<accession>H3A176</accession>
<dbReference type="STRING" id="7897.ENSLACP00000003397"/>
<dbReference type="GO" id="GO:0007605">
    <property type="term" value="P:sensory perception of sound"/>
    <property type="evidence" value="ECO:0007669"/>
    <property type="project" value="InterPro"/>
</dbReference>
<reference evidence="2" key="1">
    <citation type="submission" date="2011-08" db="EMBL/GenBank/DDBJ databases">
        <title>The draft genome of Latimeria chalumnae.</title>
        <authorList>
            <person name="Di Palma F."/>
            <person name="Alfoldi J."/>
            <person name="Johnson J."/>
            <person name="Berlin A."/>
            <person name="Gnerre S."/>
            <person name="Jaffe D."/>
            <person name="MacCallum I."/>
            <person name="Young S."/>
            <person name="Walker B.J."/>
            <person name="Lander E."/>
            <person name="Lindblad-Toh K."/>
        </authorList>
    </citation>
    <scope>NUCLEOTIDE SEQUENCE [LARGE SCALE GENOMIC DNA]</scope>
    <source>
        <strain evidence="2">Wild caught</strain>
    </source>
</reference>
<gene>
    <name evidence="1" type="primary">OTOS</name>
</gene>
<dbReference type="AlphaFoldDB" id="H3A176"/>
<dbReference type="HOGENOM" id="CLU_170470_0_0_1"/>
<keyword evidence="2" id="KW-1185">Reference proteome</keyword>
<dbReference type="Pfam" id="PF15182">
    <property type="entry name" value="OTOS"/>
    <property type="match status" value="1"/>
</dbReference>
<dbReference type="PANTHER" id="PTHR35073">
    <property type="entry name" value="OTOSPIRALIN"/>
    <property type="match status" value="1"/>
</dbReference>